<dbReference type="PANTHER" id="PTHR39418">
    <property type="entry name" value="DEHYDROGENASE-RELATED"/>
    <property type="match status" value="1"/>
</dbReference>
<proteinExistence type="predicted"/>
<evidence type="ECO:0000259" key="1">
    <source>
        <dbReference type="Pfam" id="PF02663"/>
    </source>
</evidence>
<dbReference type="InterPro" id="IPR003814">
    <property type="entry name" value="FmdEsu_dom"/>
</dbReference>
<protein>
    <submittedName>
        <fullName evidence="2">FwdE-like protein</fullName>
    </submittedName>
</protein>
<dbReference type="Pfam" id="PF02663">
    <property type="entry name" value="FmdE"/>
    <property type="match status" value="1"/>
</dbReference>
<evidence type="ECO:0000313" key="2">
    <source>
        <dbReference type="EMBL" id="OQD58096.1"/>
    </source>
</evidence>
<name>A0A1V6N0N5_METAZ</name>
<dbReference type="SUPFAM" id="SSF143555">
    <property type="entry name" value="FwdE-like"/>
    <property type="match status" value="1"/>
</dbReference>
<reference evidence="2 3" key="1">
    <citation type="submission" date="2014-12" db="EMBL/GenBank/DDBJ databases">
        <title>Genome sequence of Methanobrevibacter arboriphilicus DH1, DSM1125.</title>
        <authorList>
            <person name="Poehlein A."/>
            <person name="Thauer R.K."/>
            <person name="Seedorf H."/>
            <person name="Daniel R."/>
        </authorList>
    </citation>
    <scope>NUCLEOTIDE SEQUENCE [LARGE SCALE GENOMIC DNA]</scope>
    <source>
        <strain evidence="2 3">DH1</strain>
    </source>
</reference>
<evidence type="ECO:0000313" key="3">
    <source>
        <dbReference type="Proteomes" id="UP000191661"/>
    </source>
</evidence>
<feature type="domain" description="Formylmethanofuran dehydrogenase subunit E" evidence="1">
    <location>
        <begin position="15"/>
        <end position="129"/>
    </location>
</feature>
<dbReference type="InterPro" id="IPR053194">
    <property type="entry name" value="tRNA_methyltr_O"/>
</dbReference>
<dbReference type="Gene3D" id="3.30.1330.130">
    <property type="match status" value="1"/>
</dbReference>
<dbReference type="Proteomes" id="UP000191661">
    <property type="component" value="Unassembled WGS sequence"/>
</dbReference>
<keyword evidence="3" id="KW-1185">Reference proteome</keyword>
<sequence>MNNIFNEQLEKAKNFHGEICGGVLTGTKMTIYAIEELNLNFNEKNPELIAIVEIDRCVYDAVQAITQGSTGTKSVKLIDYGKFAVTFYNKETDEAIRLTDVDASSSVNTGETIDERIERYKNTPANELFKIEDVKVFFDENNLPGMPTIKKRCSVCDEVVLDNKHSLINGKPICQSCFKGSYYEII</sequence>
<dbReference type="EMBL" id="JXMW01000029">
    <property type="protein sequence ID" value="OQD58096.1"/>
    <property type="molecule type" value="Genomic_DNA"/>
</dbReference>
<dbReference type="OrthoDB" id="31120at2157"/>
<accession>A0A1V6N0N5</accession>
<dbReference type="RefSeq" id="WP_080461073.1">
    <property type="nucleotide sequence ID" value="NZ_JXMW01000029.1"/>
</dbReference>
<organism evidence="2 3">
    <name type="scientific">Methanobrevibacter arboriphilus JCM 13429 = DSM 1125</name>
    <dbReference type="NCBI Taxonomy" id="1300164"/>
    <lineage>
        <taxon>Archaea</taxon>
        <taxon>Methanobacteriati</taxon>
        <taxon>Methanobacteriota</taxon>
        <taxon>Methanomada group</taxon>
        <taxon>Methanobacteria</taxon>
        <taxon>Methanobacteriales</taxon>
        <taxon>Methanobacteriaceae</taxon>
        <taxon>Methanobrevibacter</taxon>
    </lineage>
</organism>
<dbReference type="AlphaFoldDB" id="A0A1V6N0N5"/>
<gene>
    <name evidence="2" type="ORF">MBBAR_29c00470</name>
</gene>
<dbReference type="PANTHER" id="PTHR39418:SF1">
    <property type="entry name" value="DEHYDROGENASE"/>
    <property type="match status" value="1"/>
</dbReference>
<comment type="caution">
    <text evidence="2">The sequence shown here is derived from an EMBL/GenBank/DDBJ whole genome shotgun (WGS) entry which is preliminary data.</text>
</comment>